<keyword evidence="2" id="KW-1185">Reference proteome</keyword>
<dbReference type="Pfam" id="PF25880">
    <property type="entry name" value="WHD_CHMP7_1st"/>
    <property type="match status" value="1"/>
</dbReference>
<dbReference type="EMBL" id="RBNI01000756">
    <property type="protein sequence ID" value="RUP51390.1"/>
    <property type="molecule type" value="Genomic_DNA"/>
</dbReference>
<dbReference type="OrthoDB" id="10250120at2759"/>
<reference evidence="1 2" key="1">
    <citation type="journal article" date="2018" name="New Phytol.">
        <title>Phylogenomics of Endogonaceae and evolution of mycorrhizas within Mucoromycota.</title>
        <authorList>
            <person name="Chang Y."/>
            <person name="Desiro A."/>
            <person name="Na H."/>
            <person name="Sandor L."/>
            <person name="Lipzen A."/>
            <person name="Clum A."/>
            <person name="Barry K."/>
            <person name="Grigoriev I.V."/>
            <person name="Martin F.M."/>
            <person name="Stajich J.E."/>
            <person name="Smith M.E."/>
            <person name="Bonito G."/>
            <person name="Spatafora J.W."/>
        </authorList>
    </citation>
    <scope>NUCLEOTIDE SEQUENCE [LARGE SCALE GENOMIC DNA]</scope>
    <source>
        <strain evidence="1 2">GMNB39</strain>
    </source>
</reference>
<organism evidence="1 2">
    <name type="scientific">Jimgerdemannia flammicorona</name>
    <dbReference type="NCBI Taxonomy" id="994334"/>
    <lineage>
        <taxon>Eukaryota</taxon>
        <taxon>Fungi</taxon>
        <taxon>Fungi incertae sedis</taxon>
        <taxon>Mucoromycota</taxon>
        <taxon>Mucoromycotina</taxon>
        <taxon>Endogonomycetes</taxon>
        <taxon>Endogonales</taxon>
        <taxon>Endogonaceae</taxon>
        <taxon>Jimgerdemannia</taxon>
    </lineage>
</organism>
<proteinExistence type="predicted"/>
<comment type="caution">
    <text evidence="1">The sequence shown here is derived from an EMBL/GenBank/DDBJ whole genome shotgun (WGS) entry which is preliminary data.</text>
</comment>
<dbReference type="AlphaFoldDB" id="A0A433DKL1"/>
<accession>A0A433DKL1</accession>
<dbReference type="Proteomes" id="UP000268093">
    <property type="component" value="Unassembled WGS sequence"/>
</dbReference>
<evidence type="ECO:0000313" key="1">
    <source>
        <dbReference type="EMBL" id="RUP51390.1"/>
    </source>
</evidence>
<evidence type="ECO:0000313" key="2">
    <source>
        <dbReference type="Proteomes" id="UP000268093"/>
    </source>
</evidence>
<name>A0A433DKL1_9FUNG</name>
<sequence>MNRCDYLDPALAWVGAKDSGKGMALSKLAYEQLTRWVTIATEVVFALPKSFHLKLVTPDDSFFNKRTIVTITPTDVTASLNTFKWPSHPTTHHPTSLRFNMTTAVLHDYLKANYKEYEENTSRLDSLYSDFAPAKTSNRYGYDANVAFWKKLLIDTSRAGLLATNGDVLTLKTANLEEAFAWKGVGSPMGLACVLVRAIVLLWTHASSTPSGSEITNAPKTFNFLPFAHA</sequence>
<protein>
    <submittedName>
        <fullName evidence="1">Uncharacterized protein</fullName>
    </submittedName>
</protein>
<gene>
    <name evidence="1" type="ORF">BC936DRAFT_148413</name>
</gene>